<dbReference type="Gene3D" id="2.60.40.790">
    <property type="match status" value="1"/>
</dbReference>
<dbReference type="SUPFAM" id="SSF49764">
    <property type="entry name" value="HSP20-like chaperones"/>
    <property type="match status" value="1"/>
</dbReference>
<name>A0A7G9Z324_9EURY</name>
<protein>
    <recommendedName>
        <fullName evidence="3">SHSP domain-containing protein</fullName>
    </recommendedName>
</protein>
<dbReference type="PROSITE" id="PS01031">
    <property type="entry name" value="SHSP"/>
    <property type="match status" value="1"/>
</dbReference>
<proteinExistence type="inferred from homology"/>
<sequence length="121" mass="13880">MEIERGITKAMWGYDGNLEPLYDVEDKGAEILVTFDLPRVRKEDVEISTTEDTIEVIAKMSNTVCWERWGGIQKRITFQAFKKQIRFPVHIDPGKATASFKNGILRINLPKMRRAVLIGID</sequence>
<gene>
    <name evidence="4" type="ORF">MMBIEIEP_00004</name>
</gene>
<dbReference type="CDD" id="cd06464">
    <property type="entry name" value="ACD_sHsps-like"/>
    <property type="match status" value="1"/>
</dbReference>
<dbReference type="Pfam" id="PF00011">
    <property type="entry name" value="HSP20"/>
    <property type="match status" value="1"/>
</dbReference>
<reference evidence="4" key="1">
    <citation type="submission" date="2020-06" db="EMBL/GenBank/DDBJ databases">
        <title>Unique genomic features of the anaerobic methanotrophic archaea.</title>
        <authorList>
            <person name="Chadwick G.L."/>
            <person name="Skennerton C.T."/>
            <person name="Laso-Perez R."/>
            <person name="Leu A.O."/>
            <person name="Speth D.R."/>
            <person name="Yu H."/>
            <person name="Morgan-Lang C."/>
            <person name="Hatzenpichler R."/>
            <person name="Goudeau D."/>
            <person name="Malmstrom R."/>
            <person name="Brazelton W.J."/>
            <person name="Woyke T."/>
            <person name="Hallam S.J."/>
            <person name="Tyson G.W."/>
            <person name="Wegener G."/>
            <person name="Boetius A."/>
            <person name="Orphan V."/>
        </authorList>
    </citation>
    <scope>NUCLEOTIDE SEQUENCE</scope>
</reference>
<dbReference type="EMBL" id="MT631589">
    <property type="protein sequence ID" value="QNO54658.1"/>
    <property type="molecule type" value="Genomic_DNA"/>
</dbReference>
<dbReference type="AlphaFoldDB" id="A0A7G9Z324"/>
<dbReference type="InterPro" id="IPR002068">
    <property type="entry name" value="A-crystallin/Hsp20_dom"/>
</dbReference>
<feature type="domain" description="SHSP" evidence="3">
    <location>
        <begin position="13"/>
        <end position="121"/>
    </location>
</feature>
<organism evidence="4">
    <name type="scientific">Candidatus Methanophaga sp. ANME-1 ERB7</name>
    <dbReference type="NCBI Taxonomy" id="2759913"/>
    <lineage>
        <taxon>Archaea</taxon>
        <taxon>Methanobacteriati</taxon>
        <taxon>Methanobacteriota</taxon>
        <taxon>Stenosarchaea group</taxon>
        <taxon>Methanomicrobia</taxon>
        <taxon>Candidatus Methanophagales</taxon>
        <taxon>Candidatus Methanophagaceae</taxon>
        <taxon>Candidatus Methanophaga</taxon>
    </lineage>
</organism>
<evidence type="ECO:0000259" key="3">
    <source>
        <dbReference type="PROSITE" id="PS01031"/>
    </source>
</evidence>
<comment type="similarity">
    <text evidence="1 2">Belongs to the small heat shock protein (HSP20) family.</text>
</comment>
<accession>A0A7G9Z324</accession>
<dbReference type="InterPro" id="IPR008978">
    <property type="entry name" value="HSP20-like_chaperone"/>
</dbReference>
<evidence type="ECO:0000256" key="1">
    <source>
        <dbReference type="PROSITE-ProRule" id="PRU00285"/>
    </source>
</evidence>
<evidence type="ECO:0000313" key="4">
    <source>
        <dbReference type="EMBL" id="QNO54658.1"/>
    </source>
</evidence>
<evidence type="ECO:0000256" key="2">
    <source>
        <dbReference type="RuleBase" id="RU003616"/>
    </source>
</evidence>